<dbReference type="RefSeq" id="WP_096179182.1">
    <property type="nucleotide sequence ID" value="NZ_NRGQ01000052.1"/>
</dbReference>
<dbReference type="AlphaFoldDB" id="A0A2A3YPP0"/>
<keyword evidence="1" id="KW-0472">Membrane</keyword>
<feature type="transmembrane region" description="Helical" evidence="1">
    <location>
        <begin position="56"/>
        <end position="76"/>
    </location>
</feature>
<reference evidence="2 4" key="1">
    <citation type="journal article" date="2017" name="Elife">
        <title>Extensive horizontal gene transfer in cheese-associated bacteria.</title>
        <authorList>
            <person name="Bonham K.S."/>
            <person name="Wolfe B.E."/>
            <person name="Dutton R.J."/>
        </authorList>
    </citation>
    <scope>NUCLEOTIDE SEQUENCE [LARGE SCALE GENOMIC DNA]</scope>
    <source>
        <strain evidence="2 4">962_8</strain>
    </source>
</reference>
<comment type="caution">
    <text evidence="2">The sequence shown here is derived from an EMBL/GenBank/DDBJ whole genome shotgun (WGS) entry which is preliminary data.</text>
</comment>
<sequence length="255" mass="26937">MGSIISEFLKLKRSMSWSVVILLPVLMVFFGSFSTFVGEGEFTEGWDTLWIRTVGFYGMAILSIGIAVLASLVWRVEHKNSNWNALMSRSVTTSQIVIGKIAAISVLATVMQIIFIATVIVLGKFVFGLPGMLPTDYYITGALVIAAQIPVIAFQSALSTFFRSFAAPVAIGLLLTGASTMALLMKIPGIIVTPYALLTQTTQAGSAAVMSGSTSFDVSALTPGVIAITLGLSALLTAVIIAGTSTILNRSDTRA</sequence>
<evidence type="ECO:0000313" key="5">
    <source>
        <dbReference type="Proteomes" id="UP000297736"/>
    </source>
</evidence>
<gene>
    <name evidence="2" type="ORF">CIK65_18850</name>
    <name evidence="3" type="ORF">EB834_18680</name>
</gene>
<feature type="transmembrane region" description="Helical" evidence="1">
    <location>
        <begin position="15"/>
        <end position="36"/>
    </location>
</feature>
<feature type="transmembrane region" description="Helical" evidence="1">
    <location>
        <begin position="97"/>
        <end position="125"/>
    </location>
</feature>
<dbReference type="Pfam" id="PF12730">
    <property type="entry name" value="ABC2_membrane_4"/>
    <property type="match status" value="1"/>
</dbReference>
<dbReference type="CDD" id="cd21809">
    <property type="entry name" value="ABC-2_lan_permease-like"/>
    <property type="match status" value="1"/>
</dbReference>
<keyword evidence="1" id="KW-0812">Transmembrane</keyword>
<dbReference type="Proteomes" id="UP000297736">
    <property type="component" value="Unassembled WGS sequence"/>
</dbReference>
<evidence type="ECO:0000313" key="4">
    <source>
        <dbReference type="Proteomes" id="UP000218620"/>
    </source>
</evidence>
<name>A0A2A3YPP0_BREAU</name>
<evidence type="ECO:0000256" key="1">
    <source>
        <dbReference type="SAM" id="Phobius"/>
    </source>
</evidence>
<dbReference type="EMBL" id="RHFF01000025">
    <property type="protein sequence ID" value="TGD36718.1"/>
    <property type="molecule type" value="Genomic_DNA"/>
</dbReference>
<organism evidence="2 4">
    <name type="scientific">Brevibacterium aurantiacum</name>
    <dbReference type="NCBI Taxonomy" id="273384"/>
    <lineage>
        <taxon>Bacteria</taxon>
        <taxon>Bacillati</taxon>
        <taxon>Actinomycetota</taxon>
        <taxon>Actinomycetes</taxon>
        <taxon>Micrococcales</taxon>
        <taxon>Brevibacteriaceae</taxon>
        <taxon>Brevibacterium</taxon>
    </lineage>
</organism>
<dbReference type="Proteomes" id="UP000218620">
    <property type="component" value="Unassembled WGS sequence"/>
</dbReference>
<protein>
    <submittedName>
        <fullName evidence="2">ABC transporter</fullName>
    </submittedName>
</protein>
<accession>A0A2A3YPP0</accession>
<feature type="transmembrane region" description="Helical" evidence="1">
    <location>
        <begin position="225"/>
        <end position="248"/>
    </location>
</feature>
<evidence type="ECO:0000313" key="2">
    <source>
        <dbReference type="EMBL" id="PCC41219.1"/>
    </source>
</evidence>
<keyword evidence="1" id="KW-1133">Transmembrane helix</keyword>
<reference evidence="3 5" key="2">
    <citation type="submission" date="2018-10" db="EMBL/GenBank/DDBJ databases">
        <title>Brevibacterium genomes from Austrain hard cheese rinds.</title>
        <authorList>
            <person name="Anast J.M."/>
            <person name="Dzieciol M."/>
            <person name="Schultz D.L."/>
            <person name="Mann E."/>
            <person name="Wagner M."/>
            <person name="Schmitz-Esser S."/>
        </authorList>
    </citation>
    <scope>NUCLEOTIDE SEQUENCE [LARGE SCALE GENOMIC DNA]</scope>
    <source>
        <strain evidence="3 5">L261</strain>
    </source>
</reference>
<feature type="transmembrane region" description="Helical" evidence="1">
    <location>
        <begin position="165"/>
        <end position="185"/>
    </location>
</feature>
<proteinExistence type="predicted"/>
<feature type="transmembrane region" description="Helical" evidence="1">
    <location>
        <begin position="137"/>
        <end position="158"/>
    </location>
</feature>
<dbReference type="EMBL" id="NRGQ01000052">
    <property type="protein sequence ID" value="PCC41219.1"/>
    <property type="molecule type" value="Genomic_DNA"/>
</dbReference>
<evidence type="ECO:0000313" key="3">
    <source>
        <dbReference type="EMBL" id="TGD36718.1"/>
    </source>
</evidence>